<comment type="caution">
    <text evidence="2">The sequence shown here is derived from an EMBL/GenBank/DDBJ whole genome shotgun (WGS) entry which is preliminary data.</text>
</comment>
<protein>
    <recommendedName>
        <fullName evidence="1">Tf2-1-like SH3-like domain-containing protein</fullName>
    </recommendedName>
</protein>
<evidence type="ECO:0000313" key="3">
    <source>
        <dbReference type="Proteomes" id="UP000187406"/>
    </source>
</evidence>
<evidence type="ECO:0000313" key="2">
    <source>
        <dbReference type="EMBL" id="GAV88828.1"/>
    </source>
</evidence>
<keyword evidence="3" id="KW-1185">Reference proteome</keyword>
<gene>
    <name evidence="2" type="ORF">CFOL_v3_32249</name>
</gene>
<reference evidence="3" key="1">
    <citation type="submission" date="2016-04" db="EMBL/GenBank/DDBJ databases">
        <title>Cephalotus genome sequencing.</title>
        <authorList>
            <person name="Fukushima K."/>
            <person name="Hasebe M."/>
            <person name="Fang X."/>
        </authorList>
    </citation>
    <scope>NUCLEOTIDE SEQUENCE [LARGE SCALE GENOMIC DNA]</scope>
    <source>
        <strain evidence="3">cv. St1</strain>
    </source>
</reference>
<dbReference type="Pfam" id="PF24626">
    <property type="entry name" value="SH3_Tf2-1"/>
    <property type="match status" value="1"/>
</dbReference>
<accession>A0A1Q3D9A0</accession>
<dbReference type="OrthoDB" id="1721574at2759"/>
<sequence length="109" mass="12734">KKLAEVNTKYKTTADSRRVKVFKEGDMVMVYLKNKRFPVGTYNKLKPRNYGSYKIVYMINDNAYVVDLPSSFDISTSFNVTDLFEYHEEKSLYSDINSRSSSFQVKETD</sequence>
<dbReference type="InParanoid" id="A0A1Q3D9A0"/>
<dbReference type="AlphaFoldDB" id="A0A1Q3D9A0"/>
<proteinExistence type="predicted"/>
<evidence type="ECO:0000259" key="1">
    <source>
        <dbReference type="Pfam" id="PF24626"/>
    </source>
</evidence>
<dbReference type="Proteomes" id="UP000187406">
    <property type="component" value="Unassembled WGS sequence"/>
</dbReference>
<organism evidence="2 3">
    <name type="scientific">Cephalotus follicularis</name>
    <name type="common">Albany pitcher plant</name>
    <dbReference type="NCBI Taxonomy" id="3775"/>
    <lineage>
        <taxon>Eukaryota</taxon>
        <taxon>Viridiplantae</taxon>
        <taxon>Streptophyta</taxon>
        <taxon>Embryophyta</taxon>
        <taxon>Tracheophyta</taxon>
        <taxon>Spermatophyta</taxon>
        <taxon>Magnoliopsida</taxon>
        <taxon>eudicotyledons</taxon>
        <taxon>Gunneridae</taxon>
        <taxon>Pentapetalae</taxon>
        <taxon>rosids</taxon>
        <taxon>fabids</taxon>
        <taxon>Oxalidales</taxon>
        <taxon>Cephalotaceae</taxon>
        <taxon>Cephalotus</taxon>
    </lineage>
</organism>
<feature type="non-terminal residue" evidence="2">
    <location>
        <position position="1"/>
    </location>
</feature>
<dbReference type="InterPro" id="IPR056924">
    <property type="entry name" value="SH3_Tf2-1"/>
</dbReference>
<name>A0A1Q3D9A0_CEPFO</name>
<feature type="domain" description="Tf2-1-like SH3-like" evidence="1">
    <location>
        <begin position="25"/>
        <end position="87"/>
    </location>
</feature>
<dbReference type="EMBL" id="BDDD01005085">
    <property type="protein sequence ID" value="GAV88828.1"/>
    <property type="molecule type" value="Genomic_DNA"/>
</dbReference>
<feature type="non-terminal residue" evidence="2">
    <location>
        <position position="109"/>
    </location>
</feature>